<organism evidence="1 2">
    <name type="scientific">Bauhinia variegata</name>
    <name type="common">Purple orchid tree</name>
    <name type="synonym">Phanera variegata</name>
    <dbReference type="NCBI Taxonomy" id="167791"/>
    <lineage>
        <taxon>Eukaryota</taxon>
        <taxon>Viridiplantae</taxon>
        <taxon>Streptophyta</taxon>
        <taxon>Embryophyta</taxon>
        <taxon>Tracheophyta</taxon>
        <taxon>Spermatophyta</taxon>
        <taxon>Magnoliopsida</taxon>
        <taxon>eudicotyledons</taxon>
        <taxon>Gunneridae</taxon>
        <taxon>Pentapetalae</taxon>
        <taxon>rosids</taxon>
        <taxon>fabids</taxon>
        <taxon>Fabales</taxon>
        <taxon>Fabaceae</taxon>
        <taxon>Cercidoideae</taxon>
        <taxon>Cercideae</taxon>
        <taxon>Bauhiniinae</taxon>
        <taxon>Bauhinia</taxon>
    </lineage>
</organism>
<gene>
    <name evidence="1" type="ORF">L6164_028867</name>
</gene>
<dbReference type="EMBL" id="CM039437">
    <property type="protein sequence ID" value="KAI4305505.1"/>
    <property type="molecule type" value="Genomic_DNA"/>
</dbReference>
<dbReference type="Proteomes" id="UP000828941">
    <property type="component" value="Chromosome 12"/>
</dbReference>
<reference evidence="1 2" key="1">
    <citation type="journal article" date="2022" name="DNA Res.">
        <title>Chromosomal-level genome assembly of the orchid tree Bauhinia variegata (Leguminosae; Cercidoideae) supports the allotetraploid origin hypothesis of Bauhinia.</title>
        <authorList>
            <person name="Zhong Y."/>
            <person name="Chen Y."/>
            <person name="Zheng D."/>
            <person name="Pang J."/>
            <person name="Liu Y."/>
            <person name="Luo S."/>
            <person name="Meng S."/>
            <person name="Qian L."/>
            <person name="Wei D."/>
            <person name="Dai S."/>
            <person name="Zhou R."/>
        </authorList>
    </citation>
    <scope>NUCLEOTIDE SEQUENCE [LARGE SCALE GENOMIC DNA]</scope>
    <source>
        <strain evidence="1">BV-YZ2020</strain>
    </source>
</reference>
<proteinExistence type="predicted"/>
<sequence>MKYTKKPRIILVPYPAQGHVNPMQKLALTLISHGFEPVIVLPQYIHHKIVPHVESQDDQIEWISVPDGLEKDTTPDFFAAEFAMENSMPSHLESMVHEFEDDGGVVCLVVDLLASWAIEVATRCGVPAAGFWPAMFATYRLIAAVPDMIRSGLISDSGFPQHQGEVCFLPDFPILSTEDLPWLIGTTAAKKARFKFWKRTMERSRNLKWLLVNSFPNEGKSESQIHLVTKDSQETPHVLPIAPLFKQNYIANTPTFWEEDLSCLEWLDTQNPNSVLYISFGSWVSPIGEAKVKSLAMALEASRRPFIWVLKSNWQDGLPIGFLGRVSKQGKVVSWAPQLAVLQHESVGCYLTHCGWNSTMEAIQFRKRLLCYPVAGDQFVNCAYIVQEWRVGLRLNGFSEKDLEEGLCRVMEDMEMESTLRKLSERIMGKEECSRVAFNMKGFVEDIKKEASSF</sequence>
<keyword evidence="2" id="KW-1185">Reference proteome</keyword>
<protein>
    <submittedName>
        <fullName evidence="1">Uncharacterized protein</fullName>
    </submittedName>
</protein>
<name>A0ACB9L7H0_BAUVA</name>
<accession>A0ACB9L7H0</accession>
<comment type="caution">
    <text evidence="1">The sequence shown here is derived from an EMBL/GenBank/DDBJ whole genome shotgun (WGS) entry which is preliminary data.</text>
</comment>
<evidence type="ECO:0000313" key="2">
    <source>
        <dbReference type="Proteomes" id="UP000828941"/>
    </source>
</evidence>
<evidence type="ECO:0000313" key="1">
    <source>
        <dbReference type="EMBL" id="KAI4305505.1"/>
    </source>
</evidence>